<dbReference type="RefSeq" id="XP_067166429.1">
    <property type="nucleotide sequence ID" value="XM_067310328.1"/>
</dbReference>
<reference evidence="4" key="1">
    <citation type="submission" date="2025-08" db="UniProtKB">
        <authorList>
            <consortium name="RefSeq"/>
        </authorList>
    </citation>
    <scope>IDENTIFICATION</scope>
    <source>
        <tissue evidence="4">Blood</tissue>
    </source>
</reference>
<feature type="domain" description="PDZ" evidence="2">
    <location>
        <begin position="151"/>
        <end position="231"/>
    </location>
</feature>
<dbReference type="PANTHER" id="PTHR14191:SF20">
    <property type="entry name" value="NA(+)_H(+) EXCHANGE REGULATORY COFACTOR NHE-RF4"/>
    <property type="match status" value="1"/>
</dbReference>
<proteinExistence type="predicted"/>
<dbReference type="InterPro" id="IPR036034">
    <property type="entry name" value="PDZ_sf"/>
</dbReference>
<evidence type="ECO:0000256" key="1">
    <source>
        <dbReference type="ARBA" id="ARBA00022737"/>
    </source>
</evidence>
<accession>A0ABM4FNA4</accession>
<dbReference type="Pfam" id="PF00595">
    <property type="entry name" value="PDZ"/>
    <property type="match status" value="3"/>
</dbReference>
<dbReference type="Gene3D" id="2.30.42.10">
    <property type="match status" value="3"/>
</dbReference>
<dbReference type="GeneID" id="106496001"/>
<dbReference type="InterPro" id="IPR051067">
    <property type="entry name" value="NHER"/>
</dbReference>
<dbReference type="InterPro" id="IPR001478">
    <property type="entry name" value="PDZ"/>
</dbReference>
<dbReference type="CDD" id="cd06768">
    <property type="entry name" value="PDZ_NHERF-like"/>
    <property type="match status" value="3"/>
</dbReference>
<organism evidence="3 4">
    <name type="scientific">Apteryx mantelli</name>
    <name type="common">North Island brown kiwi</name>
    <dbReference type="NCBI Taxonomy" id="2696672"/>
    <lineage>
        <taxon>Eukaryota</taxon>
        <taxon>Metazoa</taxon>
        <taxon>Chordata</taxon>
        <taxon>Craniata</taxon>
        <taxon>Vertebrata</taxon>
        <taxon>Euteleostomi</taxon>
        <taxon>Archelosauria</taxon>
        <taxon>Archosauria</taxon>
        <taxon>Dinosauria</taxon>
        <taxon>Saurischia</taxon>
        <taxon>Theropoda</taxon>
        <taxon>Coelurosauria</taxon>
        <taxon>Aves</taxon>
        <taxon>Palaeognathae</taxon>
        <taxon>Apterygiformes</taxon>
        <taxon>Apterygidae</taxon>
        <taxon>Apteryx</taxon>
    </lineage>
</organism>
<keyword evidence="3" id="KW-1185">Reference proteome</keyword>
<dbReference type="PANTHER" id="PTHR14191">
    <property type="entry name" value="PDZ DOMAIN CONTAINING PROTEIN"/>
    <property type="match status" value="1"/>
</dbReference>
<sequence>MKQMKGLEGDTKSILKFEFNPKDGIDNPALSLAEDTDGKGLGEPRFYLLSKGSAETFGFCLHKELGCRGHVIRQVELGGLAQRRGLQDGDRLLQVNGHFVDHMEHCKVVEKIKASGNQVLLAVLDGGSYEAAKALGRDLSQMLPGDIRPRLCHVTRDKSGFGFSISGPEGAKGTFQLSVRRDGPAERAGLPSGSWLLELNGASVRSCSHTQLARKLKRSGSKMTLLVASSAAEEFYRLWGLRVTAALADASWLPFKVRKLHMVKEPEGYGFLLKEEKCSSGAIGQFLWEVDAGLPAERAGMKEGDRLLAVNGKSIEGLDHQQTVLRIRAHADQVTLLVIDPAGDEFYRSVGLGTQRGRDHGVLRRMGCQDGFLAPEPGHSEVSSSAGLVCRGAPAAVGLIPVCFCRSGCPRCSSLRTATLPRAPAPPPCPLPTALLDSVTLMWDQRDPAPGSQPPLPL</sequence>
<evidence type="ECO:0000313" key="3">
    <source>
        <dbReference type="Proteomes" id="UP001652627"/>
    </source>
</evidence>
<gene>
    <name evidence="4" type="primary">NHERF4</name>
</gene>
<protein>
    <submittedName>
        <fullName evidence="4">Na(+)/H(+) exchange regulatory cofactor NHE-RF4 isoform X1</fullName>
    </submittedName>
</protein>
<feature type="domain" description="PDZ" evidence="2">
    <location>
        <begin position="259"/>
        <end position="342"/>
    </location>
</feature>
<evidence type="ECO:0000259" key="2">
    <source>
        <dbReference type="PROSITE" id="PS50106"/>
    </source>
</evidence>
<keyword evidence="1" id="KW-0677">Repeat</keyword>
<evidence type="ECO:0000313" key="4">
    <source>
        <dbReference type="RefSeq" id="XP_067166429.1"/>
    </source>
</evidence>
<name>A0ABM4FNA4_9AVES</name>
<dbReference type="SUPFAM" id="SSF50156">
    <property type="entry name" value="PDZ domain-like"/>
    <property type="match status" value="3"/>
</dbReference>
<dbReference type="PROSITE" id="PS50106">
    <property type="entry name" value="PDZ"/>
    <property type="match status" value="3"/>
</dbReference>
<feature type="domain" description="PDZ" evidence="2">
    <location>
        <begin position="46"/>
        <end position="127"/>
    </location>
</feature>
<dbReference type="Proteomes" id="UP001652627">
    <property type="component" value="Chromosome 23"/>
</dbReference>
<dbReference type="SMART" id="SM00228">
    <property type="entry name" value="PDZ"/>
    <property type="match status" value="3"/>
</dbReference>